<dbReference type="EMBL" id="QUAH01000008">
    <property type="protein sequence ID" value="RFT15572.1"/>
    <property type="molecule type" value="Genomic_DNA"/>
</dbReference>
<evidence type="ECO:0000256" key="8">
    <source>
        <dbReference type="ARBA" id="ARBA00022490"/>
    </source>
</evidence>
<evidence type="ECO:0000256" key="4">
    <source>
        <dbReference type="ARBA" id="ARBA00004659"/>
    </source>
</evidence>
<protein>
    <recommendedName>
        <fullName evidence="7 12">Adenine phosphoribosyltransferase</fullName>
        <shortName evidence="12">APRT</shortName>
        <ecNumber evidence="7 12">2.4.2.7</ecNumber>
    </recommendedName>
</protein>
<dbReference type="SUPFAM" id="SSF53271">
    <property type="entry name" value="PRTase-like"/>
    <property type="match status" value="1"/>
</dbReference>
<evidence type="ECO:0000256" key="5">
    <source>
        <dbReference type="ARBA" id="ARBA00008391"/>
    </source>
</evidence>
<dbReference type="Proteomes" id="UP000257323">
    <property type="component" value="Unassembled WGS sequence"/>
</dbReference>
<dbReference type="InterPro" id="IPR005764">
    <property type="entry name" value="Ade_phspho_trans"/>
</dbReference>
<keyword evidence="11 12" id="KW-0660">Purine salvage</keyword>
<dbReference type="GO" id="GO:0002055">
    <property type="term" value="F:adenine binding"/>
    <property type="evidence" value="ECO:0007669"/>
    <property type="project" value="TreeGrafter"/>
</dbReference>
<dbReference type="FunFam" id="3.40.50.2020:FF:000004">
    <property type="entry name" value="Adenine phosphoribosyltransferase"/>
    <property type="match status" value="1"/>
</dbReference>
<comment type="subcellular location">
    <subcellularLocation>
        <location evidence="3 12">Cytoplasm</location>
    </subcellularLocation>
</comment>
<dbReference type="GO" id="GO:0044209">
    <property type="term" value="P:AMP salvage"/>
    <property type="evidence" value="ECO:0007669"/>
    <property type="project" value="UniProtKB-UniRule"/>
</dbReference>
<comment type="pathway">
    <text evidence="4 12">Purine metabolism; AMP biosynthesis via salvage pathway; AMP from adenine: step 1/1.</text>
</comment>
<dbReference type="InterPro" id="IPR050054">
    <property type="entry name" value="UPRTase/APRTase"/>
</dbReference>
<evidence type="ECO:0000256" key="3">
    <source>
        <dbReference type="ARBA" id="ARBA00004496"/>
    </source>
</evidence>
<keyword evidence="8 12" id="KW-0963">Cytoplasm</keyword>
<dbReference type="GO" id="GO:0006166">
    <property type="term" value="P:purine ribonucleoside salvage"/>
    <property type="evidence" value="ECO:0007669"/>
    <property type="project" value="UniProtKB-KW"/>
</dbReference>
<proteinExistence type="inferred from homology"/>
<keyword evidence="9 12" id="KW-0328">Glycosyltransferase</keyword>
<accession>A0A3E2BLN9</accession>
<dbReference type="GO" id="GO:0005737">
    <property type="term" value="C:cytoplasm"/>
    <property type="evidence" value="ECO:0007669"/>
    <property type="project" value="UniProtKB-SubCell"/>
</dbReference>
<dbReference type="Pfam" id="PF00156">
    <property type="entry name" value="Pribosyltran"/>
    <property type="match status" value="1"/>
</dbReference>
<name>A0A3E2BLN9_9BACT</name>
<comment type="caution">
    <text evidence="14">The sequence shown here is derived from an EMBL/GenBank/DDBJ whole genome shotgun (WGS) entry which is preliminary data.</text>
</comment>
<evidence type="ECO:0000256" key="2">
    <source>
        <dbReference type="ARBA" id="ARBA00003968"/>
    </source>
</evidence>
<dbReference type="PANTHER" id="PTHR32315">
    <property type="entry name" value="ADENINE PHOSPHORIBOSYLTRANSFERASE"/>
    <property type="match status" value="1"/>
</dbReference>
<dbReference type="GO" id="GO:0003999">
    <property type="term" value="F:adenine phosphoribosyltransferase activity"/>
    <property type="evidence" value="ECO:0007669"/>
    <property type="project" value="UniProtKB-UniRule"/>
</dbReference>
<dbReference type="InterPro" id="IPR029057">
    <property type="entry name" value="PRTase-like"/>
</dbReference>
<dbReference type="NCBIfam" id="NF002636">
    <property type="entry name" value="PRK02304.1-5"/>
    <property type="match status" value="1"/>
</dbReference>
<keyword evidence="10 12" id="KW-0808">Transferase</keyword>
<dbReference type="Gene3D" id="3.40.50.2020">
    <property type="match status" value="1"/>
</dbReference>
<gene>
    <name evidence="12" type="primary">apt</name>
    <name evidence="14" type="ORF">OP8BY_0220</name>
</gene>
<evidence type="ECO:0000259" key="13">
    <source>
        <dbReference type="Pfam" id="PF00156"/>
    </source>
</evidence>
<dbReference type="EC" id="2.4.2.7" evidence="7 12"/>
<dbReference type="GO" id="GO:0006168">
    <property type="term" value="P:adenine salvage"/>
    <property type="evidence" value="ECO:0007669"/>
    <property type="project" value="InterPro"/>
</dbReference>
<evidence type="ECO:0000256" key="12">
    <source>
        <dbReference type="HAMAP-Rule" id="MF_00004"/>
    </source>
</evidence>
<comment type="function">
    <text evidence="2 12">Catalyzes a salvage reaction resulting in the formation of AMP, that is energically less costly than de novo synthesis.</text>
</comment>
<evidence type="ECO:0000256" key="7">
    <source>
        <dbReference type="ARBA" id="ARBA00011893"/>
    </source>
</evidence>
<dbReference type="GO" id="GO:0016208">
    <property type="term" value="F:AMP binding"/>
    <property type="evidence" value="ECO:0007669"/>
    <property type="project" value="TreeGrafter"/>
</dbReference>
<evidence type="ECO:0000313" key="15">
    <source>
        <dbReference type="Proteomes" id="UP000257323"/>
    </source>
</evidence>
<sequence length="175" mass="19286">MKDLKALIYDVPDFPKPGIVFKDITPVIQDAEAFNLVIDLMAEVARRYSPDRVAAIESRGFIFGAALARELRTGFSLIRKKGKLPRPTLSLRAPNEYAVEYFEAHLDSIQPGEKVVIVDDLIATGSSAVSAIELVQKLGGRPMAFVALVELTFLEGVKKINEAHSEVPVFTLVKF</sequence>
<dbReference type="CDD" id="cd06223">
    <property type="entry name" value="PRTases_typeI"/>
    <property type="match status" value="1"/>
</dbReference>
<dbReference type="AlphaFoldDB" id="A0A3E2BLN9"/>
<dbReference type="HAMAP" id="MF_00004">
    <property type="entry name" value="Aden_phosphoribosyltr"/>
    <property type="match status" value="1"/>
</dbReference>
<feature type="domain" description="Phosphoribosyltransferase" evidence="13">
    <location>
        <begin position="33"/>
        <end position="149"/>
    </location>
</feature>
<dbReference type="UniPathway" id="UPA00588">
    <property type="reaction ID" value="UER00646"/>
</dbReference>
<evidence type="ECO:0000256" key="10">
    <source>
        <dbReference type="ARBA" id="ARBA00022679"/>
    </source>
</evidence>
<evidence type="ECO:0000256" key="1">
    <source>
        <dbReference type="ARBA" id="ARBA00000868"/>
    </source>
</evidence>
<comment type="similarity">
    <text evidence="5 12">Belongs to the purine/pyrimidine phosphoribosyltransferase family.</text>
</comment>
<evidence type="ECO:0000256" key="6">
    <source>
        <dbReference type="ARBA" id="ARBA00011738"/>
    </source>
</evidence>
<evidence type="ECO:0000256" key="11">
    <source>
        <dbReference type="ARBA" id="ARBA00022726"/>
    </source>
</evidence>
<reference evidence="14 15" key="1">
    <citation type="submission" date="2018-08" db="EMBL/GenBank/DDBJ databases">
        <title>Genome analysis of the thermophilic bacterium of the candidate phylum Aminicenantes from deep subsurface aquifer revealed its physiology and ecological role.</title>
        <authorList>
            <person name="Kadnikov V.V."/>
            <person name="Mardanov A.V."/>
            <person name="Beletsky A.V."/>
            <person name="Karnachuk O.V."/>
            <person name="Ravin N.V."/>
        </authorList>
    </citation>
    <scope>NUCLEOTIDE SEQUENCE [LARGE SCALE GENOMIC DNA]</scope>
    <source>
        <strain evidence="14">BY38</strain>
    </source>
</reference>
<evidence type="ECO:0000313" key="14">
    <source>
        <dbReference type="EMBL" id="RFT15572.1"/>
    </source>
</evidence>
<dbReference type="InterPro" id="IPR000836">
    <property type="entry name" value="PRTase_dom"/>
</dbReference>
<dbReference type="NCBIfam" id="NF002634">
    <property type="entry name" value="PRK02304.1-3"/>
    <property type="match status" value="1"/>
</dbReference>
<organism evidence="14 15">
    <name type="scientific">Candidatus Saccharicenans subterraneus</name>
    <dbReference type="NCBI Taxonomy" id="2508984"/>
    <lineage>
        <taxon>Bacteria</taxon>
        <taxon>Candidatus Aminicenantota</taxon>
        <taxon>Candidatus Aminicenantia</taxon>
        <taxon>Candidatus Aminicenantales</taxon>
        <taxon>Candidatus Saccharicenantaceae</taxon>
        <taxon>Candidatus Saccharicenans</taxon>
    </lineage>
</organism>
<comment type="catalytic activity">
    <reaction evidence="1 12">
        <text>AMP + diphosphate = 5-phospho-alpha-D-ribose 1-diphosphate + adenine</text>
        <dbReference type="Rhea" id="RHEA:16609"/>
        <dbReference type="ChEBI" id="CHEBI:16708"/>
        <dbReference type="ChEBI" id="CHEBI:33019"/>
        <dbReference type="ChEBI" id="CHEBI:58017"/>
        <dbReference type="ChEBI" id="CHEBI:456215"/>
        <dbReference type="EC" id="2.4.2.7"/>
    </reaction>
</comment>
<comment type="subunit">
    <text evidence="6 12">Homodimer.</text>
</comment>
<evidence type="ECO:0000256" key="9">
    <source>
        <dbReference type="ARBA" id="ARBA00022676"/>
    </source>
</evidence>
<dbReference type="PANTHER" id="PTHR32315:SF3">
    <property type="entry name" value="ADENINE PHOSPHORIBOSYLTRANSFERASE"/>
    <property type="match status" value="1"/>
</dbReference>